<evidence type="ECO:0000313" key="3">
    <source>
        <dbReference type="Proteomes" id="UP000236178"/>
    </source>
</evidence>
<dbReference type="PANTHER" id="PTHR43130:SF2">
    <property type="entry name" value="DJ-1_PFPI DOMAIN-CONTAINING PROTEIN"/>
    <property type="match status" value="1"/>
</dbReference>
<dbReference type="GO" id="GO:0016740">
    <property type="term" value="F:transferase activity"/>
    <property type="evidence" value="ECO:0007669"/>
    <property type="project" value="UniProtKB-KW"/>
</dbReference>
<keyword evidence="2" id="KW-0808">Transferase</keyword>
<evidence type="ECO:0000259" key="1">
    <source>
        <dbReference type="Pfam" id="PF01965"/>
    </source>
</evidence>
<dbReference type="Gene3D" id="3.40.50.880">
    <property type="match status" value="1"/>
</dbReference>
<dbReference type="Pfam" id="PF01965">
    <property type="entry name" value="DJ-1_PfpI"/>
    <property type="match status" value="1"/>
</dbReference>
<dbReference type="InterPro" id="IPR052158">
    <property type="entry name" value="INH-QAR"/>
</dbReference>
<dbReference type="InterPro" id="IPR029062">
    <property type="entry name" value="Class_I_gatase-like"/>
</dbReference>
<sequence>MHVQVVLFDGFDPLDVIAPYEVLYAGGSASDGAVTVELVSAEGPREVVSGTGGLTLRATGALDLERADMLLVPGASGRVGEPGEVPETEAGAGEWKQDEFIPVLLGRTLTTELPALLGQAMDDPDITVATVCGGSLVLAMAGLLEGRHATTHHLGLDMLDATGAHAVRARIVDDGDLVTGAGVTSGLDLGLYLLEREVGPRVAHAVEELFSHERRGTVWRAQGLTPAAL</sequence>
<evidence type="ECO:0000313" key="2">
    <source>
        <dbReference type="EMBL" id="PKT73446.1"/>
    </source>
</evidence>
<gene>
    <name evidence="2" type="ORF">CW362_08880</name>
</gene>
<dbReference type="AlphaFoldDB" id="A0A2I0SU34"/>
<dbReference type="PANTHER" id="PTHR43130">
    <property type="entry name" value="ARAC-FAMILY TRANSCRIPTIONAL REGULATOR"/>
    <property type="match status" value="1"/>
</dbReference>
<reference evidence="2 3" key="1">
    <citation type="submission" date="2017-12" db="EMBL/GenBank/DDBJ databases">
        <title>Streptomyces populusis sp. nov., a novel endophytic actinobacterium isolated from stems of Populus adenopoda Maxim.</title>
        <authorList>
            <person name="Wang Z."/>
        </authorList>
    </citation>
    <scope>NUCLEOTIDE SEQUENCE [LARGE SCALE GENOMIC DNA]</scope>
    <source>
        <strain evidence="2 3">A249</strain>
    </source>
</reference>
<dbReference type="EMBL" id="PJOS01000011">
    <property type="protein sequence ID" value="PKT73446.1"/>
    <property type="molecule type" value="Genomic_DNA"/>
</dbReference>
<dbReference type="SUPFAM" id="SSF52317">
    <property type="entry name" value="Class I glutamine amidotransferase-like"/>
    <property type="match status" value="1"/>
</dbReference>
<dbReference type="GO" id="GO:0006355">
    <property type="term" value="P:regulation of DNA-templated transcription"/>
    <property type="evidence" value="ECO:0007669"/>
    <property type="project" value="TreeGrafter"/>
</dbReference>
<dbReference type="InterPro" id="IPR002818">
    <property type="entry name" value="DJ-1/PfpI"/>
</dbReference>
<keyword evidence="3" id="KW-1185">Reference proteome</keyword>
<dbReference type="OrthoDB" id="4265717at2"/>
<feature type="domain" description="DJ-1/PfpI" evidence="1">
    <location>
        <begin position="120"/>
        <end position="195"/>
    </location>
</feature>
<organism evidence="2 3">
    <name type="scientific">Streptomyces populi</name>
    <dbReference type="NCBI Taxonomy" id="2058924"/>
    <lineage>
        <taxon>Bacteria</taxon>
        <taxon>Bacillati</taxon>
        <taxon>Actinomycetota</taxon>
        <taxon>Actinomycetes</taxon>
        <taxon>Kitasatosporales</taxon>
        <taxon>Streptomycetaceae</taxon>
        <taxon>Streptomyces</taxon>
    </lineage>
</organism>
<accession>A0A2I0SU34</accession>
<dbReference type="RefSeq" id="WP_103548816.1">
    <property type="nucleotide sequence ID" value="NZ_JBHJSK010000008.1"/>
</dbReference>
<dbReference type="Proteomes" id="UP000236178">
    <property type="component" value="Unassembled WGS sequence"/>
</dbReference>
<keyword evidence="2" id="KW-0315">Glutamine amidotransferase</keyword>
<comment type="caution">
    <text evidence="2">The sequence shown here is derived from an EMBL/GenBank/DDBJ whole genome shotgun (WGS) entry which is preliminary data.</text>
</comment>
<protein>
    <submittedName>
        <fullName evidence="2">Glutamine amidotransferase</fullName>
    </submittedName>
</protein>
<proteinExistence type="predicted"/>
<name>A0A2I0SU34_9ACTN</name>